<dbReference type="GeneID" id="113204075"/>
<keyword evidence="1" id="KW-0732">Signal</keyword>
<dbReference type="OrthoDB" id="7424700at2759"/>
<dbReference type="Proteomes" id="UP000504606">
    <property type="component" value="Unplaced"/>
</dbReference>
<proteinExistence type="predicted"/>
<name>A0A6J1S6L3_FRAOC</name>
<protein>
    <submittedName>
        <fullName evidence="3">Uncharacterized protein LOC113204075</fullName>
    </submittedName>
</protein>
<evidence type="ECO:0000313" key="3">
    <source>
        <dbReference type="RefSeq" id="XP_026274860.1"/>
    </source>
</evidence>
<keyword evidence="2" id="KW-1185">Reference proteome</keyword>
<dbReference type="AlphaFoldDB" id="A0A6J1S6L3"/>
<gene>
    <name evidence="3" type="primary">LOC113204075</name>
</gene>
<sequence>MTLLDALLPLLLLAEYRTSSPSFGTTAAATQYINNFAGPFRIVPDHAERCPAIKGHAAAASGAAALYRDIFWRGYHDRNNRDLWYYWGNVTTLRTLDESYDIDLNWASWSSRGGWKENAYVMRPGPVCQIIGHHDPDLWRRLMVATFNDPNRKCPFPPGYYEVKNVSAEFSLKQIPVFFYGTWRITVRLVDSAQDVAACVWLFGKTVPKS</sequence>
<feature type="chain" id="PRO_5026914760" evidence="1">
    <location>
        <begin position="20"/>
        <end position="210"/>
    </location>
</feature>
<accession>A0A6J1S6L3</accession>
<reference evidence="3" key="1">
    <citation type="submission" date="2025-08" db="UniProtKB">
        <authorList>
            <consortium name="RefSeq"/>
        </authorList>
    </citation>
    <scope>IDENTIFICATION</scope>
    <source>
        <tissue evidence="3">Whole organism</tissue>
    </source>
</reference>
<dbReference type="KEGG" id="foc:113204075"/>
<organism evidence="2 3">
    <name type="scientific">Frankliniella occidentalis</name>
    <name type="common">Western flower thrips</name>
    <name type="synonym">Euthrips occidentalis</name>
    <dbReference type="NCBI Taxonomy" id="133901"/>
    <lineage>
        <taxon>Eukaryota</taxon>
        <taxon>Metazoa</taxon>
        <taxon>Ecdysozoa</taxon>
        <taxon>Arthropoda</taxon>
        <taxon>Hexapoda</taxon>
        <taxon>Insecta</taxon>
        <taxon>Pterygota</taxon>
        <taxon>Neoptera</taxon>
        <taxon>Paraneoptera</taxon>
        <taxon>Thysanoptera</taxon>
        <taxon>Terebrantia</taxon>
        <taxon>Thripoidea</taxon>
        <taxon>Thripidae</taxon>
        <taxon>Frankliniella</taxon>
    </lineage>
</organism>
<evidence type="ECO:0000313" key="2">
    <source>
        <dbReference type="Proteomes" id="UP000504606"/>
    </source>
</evidence>
<evidence type="ECO:0000256" key="1">
    <source>
        <dbReference type="SAM" id="SignalP"/>
    </source>
</evidence>
<feature type="signal peptide" evidence="1">
    <location>
        <begin position="1"/>
        <end position="19"/>
    </location>
</feature>
<dbReference type="RefSeq" id="XP_026274860.1">
    <property type="nucleotide sequence ID" value="XM_026419075.2"/>
</dbReference>